<evidence type="ECO:0000313" key="4">
    <source>
        <dbReference type="Proteomes" id="UP001249851"/>
    </source>
</evidence>
<gene>
    <name evidence="3" type="ORF">P5673_029164</name>
</gene>
<dbReference type="Pfam" id="PF18774">
    <property type="entry name" value="APOBEC4_like"/>
    <property type="match status" value="2"/>
</dbReference>
<evidence type="ECO:0000256" key="2">
    <source>
        <dbReference type="PROSITE-ProRule" id="PRU00504"/>
    </source>
</evidence>
<dbReference type="Pfam" id="PF01436">
    <property type="entry name" value="NHL"/>
    <property type="match status" value="1"/>
</dbReference>
<dbReference type="SUPFAM" id="SSF50998">
    <property type="entry name" value="Quinoprotein alcohol dehydrogenase-like"/>
    <property type="match status" value="1"/>
</dbReference>
<feature type="repeat" description="NHL" evidence="2">
    <location>
        <begin position="476"/>
        <end position="506"/>
    </location>
</feature>
<dbReference type="SUPFAM" id="SSF101898">
    <property type="entry name" value="NHL repeat"/>
    <property type="match status" value="1"/>
</dbReference>
<sequence length="854" mass="97397">MAGRTAPRLFNVEYNRMAMSDNGDVAVIDKIQNCVNLFGKGTPNGVDQQWMARKLTEGLSRPFDISFGPNDHLLVSDNGDASLKTFDLNRNLKQVNQIVIGQDYNGKLVVQDCARREGLTVRFKIFRVPQNIVVGPGPLYQLFVSIDVDIVLINMDWMEMIPLSYFLVQNPLDWCFVQYDKSLVCDNSSSVKDHGVSHKVGGFNPLAITKAQFCAMFYHVTETRYLGFSCLDKFHCIVGKRQDTRKFSATVVVYVRVMDQNRRMIFHARYGNCYEGPHANTIHAEYLMLVDEDFRRAVKIIRDLRGGHINMYMNKQPCSRSTGHGKKTDLKIKDCSRDLVNFYNLHCSPNNIKLTISISQLYKVDMSAMLPQEASLAQDILNAQFGLRLLISAGINIDAMTHECWGKLAQYAEIELPRYQGSNRHKLDNYIHMRQTALAVSEQGRIAIVKGRECRVELAGGRDGNYVTPTILTQTLVSPCGVCFAPNNHVVITDSGDHSIKVYSLNGEAQLVARIICYKQDGNLKIETMAGAQPFFSSSSRECLTPFSVTAGPSPLSQLFTVFENCILVVTFDWNTVEVLYYRELFVSAECFKANRECDRKSIVHDHRDNHKVGGFNPLAVTKAVFCAMFYHVTERQRDKIKYKCLQRQSCQVENMPWTNYAATVVLYVRITDSTGRLIFHARYGNCCDTSRRTTIHAEYFMFMDEEFRRAVKRLRDQTGGNIIVFMNKQPCYRSTPQHKGKKSAGLKRKECAQDLVNFYTLHCLSLSISFIINLCQLYKVDMPPSPCYEEDIRNAQQGMRMMIDAGIELKAMSQESWTQLATYAGIELPEYKGSEREKLDRHIDKWVRRMSIV</sequence>
<accession>A0AAD9PWC8</accession>
<dbReference type="AlphaFoldDB" id="A0AAD9PWC8"/>
<dbReference type="EMBL" id="JARQWQ010000113">
    <property type="protein sequence ID" value="KAK2550283.1"/>
    <property type="molecule type" value="Genomic_DNA"/>
</dbReference>
<dbReference type="InterPro" id="IPR041547">
    <property type="entry name" value="APOBEC1"/>
</dbReference>
<dbReference type="Proteomes" id="UP001249851">
    <property type="component" value="Unassembled WGS sequence"/>
</dbReference>
<evidence type="ECO:0000256" key="1">
    <source>
        <dbReference type="ARBA" id="ARBA00022737"/>
    </source>
</evidence>
<dbReference type="PROSITE" id="PS51125">
    <property type="entry name" value="NHL"/>
    <property type="match status" value="1"/>
</dbReference>
<reference evidence="3" key="1">
    <citation type="journal article" date="2023" name="G3 (Bethesda)">
        <title>Whole genome assembly and annotation of the endangered Caribbean coral Acropora cervicornis.</title>
        <authorList>
            <person name="Selwyn J.D."/>
            <person name="Vollmer S.V."/>
        </authorList>
    </citation>
    <scope>NUCLEOTIDE SEQUENCE</scope>
    <source>
        <strain evidence="3">K2</strain>
    </source>
</reference>
<dbReference type="InterPro" id="IPR001258">
    <property type="entry name" value="NHL_repeat"/>
</dbReference>
<organism evidence="3 4">
    <name type="scientific">Acropora cervicornis</name>
    <name type="common">Staghorn coral</name>
    <dbReference type="NCBI Taxonomy" id="6130"/>
    <lineage>
        <taxon>Eukaryota</taxon>
        <taxon>Metazoa</taxon>
        <taxon>Cnidaria</taxon>
        <taxon>Anthozoa</taxon>
        <taxon>Hexacorallia</taxon>
        <taxon>Scleractinia</taxon>
        <taxon>Astrocoeniina</taxon>
        <taxon>Acroporidae</taxon>
        <taxon>Acropora</taxon>
    </lineage>
</organism>
<comment type="caution">
    <text evidence="3">The sequence shown here is derived from an EMBL/GenBank/DDBJ whole genome shotgun (WGS) entry which is preliminary data.</text>
</comment>
<keyword evidence="1" id="KW-0677">Repeat</keyword>
<dbReference type="Gene3D" id="3.40.140.10">
    <property type="entry name" value="Cytidine Deaminase, domain 2"/>
    <property type="match status" value="2"/>
</dbReference>
<dbReference type="InterPro" id="IPR011047">
    <property type="entry name" value="Quinoprotein_ADH-like_sf"/>
</dbReference>
<protein>
    <submittedName>
        <fullName evidence="3">Uncharacterized protein</fullName>
    </submittedName>
</protein>
<keyword evidence="4" id="KW-1185">Reference proteome</keyword>
<dbReference type="InterPro" id="IPR011041">
    <property type="entry name" value="Quinoprot_gluc/sorb_DH_b-prop"/>
</dbReference>
<proteinExistence type="predicted"/>
<dbReference type="SUPFAM" id="SSF50952">
    <property type="entry name" value="Soluble quinoprotein glucose dehydrogenase"/>
    <property type="match status" value="1"/>
</dbReference>
<reference evidence="3" key="2">
    <citation type="journal article" date="2023" name="Science">
        <title>Genomic signatures of disease resistance in endangered staghorn corals.</title>
        <authorList>
            <person name="Vollmer S.V."/>
            <person name="Selwyn J.D."/>
            <person name="Despard B.A."/>
            <person name="Roesel C.L."/>
        </authorList>
    </citation>
    <scope>NUCLEOTIDE SEQUENCE</scope>
    <source>
        <strain evidence="3">K2</strain>
    </source>
</reference>
<evidence type="ECO:0000313" key="3">
    <source>
        <dbReference type="EMBL" id="KAK2550283.1"/>
    </source>
</evidence>
<name>A0AAD9PWC8_ACRCE</name>